<reference evidence="2 3" key="1">
    <citation type="journal article" date="2014" name="Genome Announc.">
        <title>Draft Genome Sequence of Streptomyces roseochromogenes subsp. oscitans DS 12.976, Producer of the Aminocoumarin Antibiotic Clorobiocin.</title>
        <authorList>
            <person name="Ruckert C."/>
            <person name="Kalinowski J."/>
            <person name="Heide L."/>
            <person name="Apel A.K."/>
        </authorList>
    </citation>
    <scope>NUCLEOTIDE SEQUENCE [LARGE SCALE GENOMIC DNA]</scope>
    <source>
        <strain evidence="2 3">DS 12.976</strain>
    </source>
</reference>
<sequence>MVLGPDLPQAVDELLGTADGGAPVPSEAENWVSSWCSSQGSPSAVNSTLNQPETTAMAFGRSVASSRARLKLVDSCWYPAP</sequence>
<organism evidence="2 3">
    <name type="scientific">Streptomyces roseochromogenus subsp. oscitans DS 12.976</name>
    <dbReference type="NCBI Taxonomy" id="1352936"/>
    <lineage>
        <taxon>Bacteria</taxon>
        <taxon>Bacillati</taxon>
        <taxon>Actinomycetota</taxon>
        <taxon>Actinomycetes</taxon>
        <taxon>Kitasatosporales</taxon>
        <taxon>Streptomycetaceae</taxon>
        <taxon>Streptomyces</taxon>
    </lineage>
</organism>
<comment type="caution">
    <text evidence="2">The sequence shown here is derived from an EMBL/GenBank/DDBJ whole genome shotgun (WGS) entry which is preliminary data.</text>
</comment>
<evidence type="ECO:0000313" key="2">
    <source>
        <dbReference type="EMBL" id="EST19948.1"/>
    </source>
</evidence>
<evidence type="ECO:0000256" key="1">
    <source>
        <dbReference type="SAM" id="MobiDB-lite"/>
    </source>
</evidence>
<dbReference type="HOGENOM" id="CLU_2572481_0_0_11"/>
<feature type="region of interest" description="Disordered" evidence="1">
    <location>
        <begin position="15"/>
        <end position="35"/>
    </location>
</feature>
<protein>
    <submittedName>
        <fullName evidence="2">Uncharacterized protein</fullName>
    </submittedName>
</protein>
<proteinExistence type="predicted"/>
<evidence type="ECO:0000313" key="3">
    <source>
        <dbReference type="Proteomes" id="UP000017984"/>
    </source>
</evidence>
<gene>
    <name evidence="2" type="ORF">M878_40975</name>
</gene>
<dbReference type="AlphaFoldDB" id="V6JJQ6"/>
<accession>V6JJQ6</accession>
<dbReference type="PATRIC" id="fig|1352936.5.peg.8486"/>
<dbReference type="Proteomes" id="UP000017984">
    <property type="component" value="Chromosome"/>
</dbReference>
<dbReference type="EMBL" id="AWQX01000365">
    <property type="protein sequence ID" value="EST19948.1"/>
    <property type="molecule type" value="Genomic_DNA"/>
</dbReference>
<keyword evidence="3" id="KW-1185">Reference proteome</keyword>
<name>V6JJQ6_STRRC</name>